<reference evidence="1 2" key="1">
    <citation type="submission" date="2024-02" db="EMBL/GenBank/DDBJ databases">
        <title>Discinaceae phylogenomics.</title>
        <authorList>
            <person name="Dirks A.C."/>
            <person name="James T.Y."/>
        </authorList>
    </citation>
    <scope>NUCLEOTIDE SEQUENCE [LARGE SCALE GENOMIC DNA]</scope>
    <source>
        <strain evidence="1 2">ACD0624</strain>
    </source>
</reference>
<protein>
    <submittedName>
        <fullName evidence="1">Uncharacterized protein</fullName>
    </submittedName>
</protein>
<keyword evidence="2" id="KW-1185">Reference proteome</keyword>
<feature type="non-terminal residue" evidence="1">
    <location>
        <position position="1"/>
    </location>
</feature>
<evidence type="ECO:0000313" key="2">
    <source>
        <dbReference type="Proteomes" id="UP001447188"/>
    </source>
</evidence>
<dbReference type="Proteomes" id="UP001447188">
    <property type="component" value="Unassembled WGS sequence"/>
</dbReference>
<accession>A0ABR3G581</accession>
<sequence>SPKLSKLQALLPSVKILTSTVLLPPSFTPMATLPYYLPSIDSPTLAFFPFFNDCVLSMIHSRRMTPEQTRAFKLTAGFDARNFYDGCAGSLGRAKVLLTPRPVEQEGNADNEDGDMNNVSEADVVATLPNRGFPTVAAAVGFAQSYGSLMCDVRRWLGGSGGGVRVVILVKLYEVQVDLRPFVHDGNRGDLIFGSRFGPVFYKGQRIVGNITGKLELWRSDPITFHPVLRKRKVISPQSRVDGDPLCSTNILQMILPLPRVCIGPENERIRASKDKFTLTMLDIFGSADRVPWQCRPTERVSFPLQGLRREIAIAVKTLVAHRLDEIQCQREMLVDDDDWSE</sequence>
<dbReference type="EMBL" id="JBBBZM010000305">
    <property type="protein sequence ID" value="KAL0631079.1"/>
    <property type="molecule type" value="Genomic_DNA"/>
</dbReference>
<organism evidence="1 2">
    <name type="scientific">Discina gigas</name>
    <dbReference type="NCBI Taxonomy" id="1032678"/>
    <lineage>
        <taxon>Eukaryota</taxon>
        <taxon>Fungi</taxon>
        <taxon>Dikarya</taxon>
        <taxon>Ascomycota</taxon>
        <taxon>Pezizomycotina</taxon>
        <taxon>Pezizomycetes</taxon>
        <taxon>Pezizales</taxon>
        <taxon>Discinaceae</taxon>
        <taxon>Discina</taxon>
    </lineage>
</organism>
<gene>
    <name evidence="1" type="ORF">Q9L58_010076</name>
</gene>
<evidence type="ECO:0000313" key="1">
    <source>
        <dbReference type="EMBL" id="KAL0631079.1"/>
    </source>
</evidence>
<proteinExistence type="predicted"/>
<comment type="caution">
    <text evidence="1">The sequence shown here is derived from an EMBL/GenBank/DDBJ whole genome shotgun (WGS) entry which is preliminary data.</text>
</comment>
<name>A0ABR3G581_9PEZI</name>